<accession>A0A6C0NYT9</accession>
<evidence type="ECO:0000313" key="1">
    <source>
        <dbReference type="EMBL" id="QHW31106.1"/>
    </source>
</evidence>
<organism evidence="1 2">
    <name type="scientific">Paenibacillus rhizovicinus</name>
    <dbReference type="NCBI Taxonomy" id="2704463"/>
    <lineage>
        <taxon>Bacteria</taxon>
        <taxon>Bacillati</taxon>
        <taxon>Bacillota</taxon>
        <taxon>Bacilli</taxon>
        <taxon>Bacillales</taxon>
        <taxon>Paenibacillaceae</taxon>
        <taxon>Paenibacillus</taxon>
    </lineage>
</organism>
<protein>
    <submittedName>
        <fullName evidence="1">Uncharacterized protein</fullName>
    </submittedName>
</protein>
<evidence type="ECO:0000313" key="2">
    <source>
        <dbReference type="Proteomes" id="UP000479114"/>
    </source>
</evidence>
<proteinExistence type="predicted"/>
<keyword evidence="2" id="KW-1185">Reference proteome</keyword>
<dbReference type="RefSeq" id="WP_162639915.1">
    <property type="nucleotide sequence ID" value="NZ_CP048286.1"/>
</dbReference>
<dbReference type="KEGG" id="prz:GZH47_09725"/>
<dbReference type="Proteomes" id="UP000479114">
    <property type="component" value="Chromosome"/>
</dbReference>
<dbReference type="AlphaFoldDB" id="A0A6C0NYT9"/>
<gene>
    <name evidence="1" type="ORF">GZH47_09725</name>
</gene>
<dbReference type="EMBL" id="CP048286">
    <property type="protein sequence ID" value="QHW31106.1"/>
    <property type="molecule type" value="Genomic_DNA"/>
</dbReference>
<reference evidence="1 2" key="1">
    <citation type="submission" date="2020-02" db="EMBL/GenBank/DDBJ databases">
        <title>Paenibacillus sp. nov., isolated from rhizosphere soil of tomato.</title>
        <authorList>
            <person name="Weon H.-Y."/>
            <person name="Lee S.A."/>
        </authorList>
    </citation>
    <scope>NUCLEOTIDE SEQUENCE [LARGE SCALE GENOMIC DNA]</scope>
    <source>
        <strain evidence="1 2">14171R-81</strain>
    </source>
</reference>
<sequence>MKQEITFTSVVLEGNSKSSKIKLFYNDETEENYAECYLNIDLPNKKVEWFEKDPEYREALLRALSA</sequence>
<name>A0A6C0NYT9_9BACL</name>